<proteinExistence type="predicted"/>
<protein>
    <recommendedName>
        <fullName evidence="6">RING-type domain-containing protein</fullName>
    </recommendedName>
</protein>
<dbReference type="SMART" id="SM00184">
    <property type="entry name" value="RING"/>
    <property type="match status" value="1"/>
</dbReference>
<dbReference type="InterPro" id="IPR001841">
    <property type="entry name" value="Znf_RING"/>
</dbReference>
<dbReference type="InterPro" id="IPR052788">
    <property type="entry name" value="RING-type_E3_ligase_ATL"/>
</dbReference>
<dbReference type="PROSITE" id="PS50089">
    <property type="entry name" value="ZF_RING_2"/>
    <property type="match status" value="1"/>
</dbReference>
<dbReference type="EMBL" id="HBFQ01034792">
    <property type="protein sequence ID" value="CAD8850182.1"/>
    <property type="molecule type" value="Transcribed_RNA"/>
</dbReference>
<dbReference type="PANTHER" id="PTHR45798:SF97">
    <property type="entry name" value="ALCOHOL-SENSITIVE RING FINGER PROTEIN 1"/>
    <property type="match status" value="1"/>
</dbReference>
<evidence type="ECO:0000256" key="5">
    <source>
        <dbReference type="SAM" id="Phobius"/>
    </source>
</evidence>
<keyword evidence="5" id="KW-0812">Transmembrane</keyword>
<sequence>MAVVDDMAHPLPGLDGDLPRQRSRRLLRAASTTFAGGTTFTGGAAIMPQDQPSQEVAGLAAAVAAVNSTGDASSSSPMLSRRSTARSLTREQVRERMMSEIVWRFLRWCVVFSILYLVVVTAAVGLWLATLMATIRDFDLPCDQPLKFYLLISFVVSGVTTRYRAQLPHHRGRRCLNMAISIGAALPGACVIAWGLHMIFACRTCPSTSPRIFILVRAYVFFQIPYTLFVSLACNIGLNKFLIFMATLQDVQSPGCEAAVRGLPKVPTGSPELLDPDDGEVMDCCICQDVLSGERPMVRTTCTHYFHEACLAKWCQNHLDCPMCRKQVGEPVLPV</sequence>
<dbReference type="SUPFAM" id="SSF57850">
    <property type="entry name" value="RING/U-box"/>
    <property type="match status" value="1"/>
</dbReference>
<keyword evidence="2 4" id="KW-0863">Zinc-finger</keyword>
<dbReference type="CDD" id="cd16448">
    <property type="entry name" value="RING-H2"/>
    <property type="match status" value="1"/>
</dbReference>
<keyword evidence="5" id="KW-0472">Membrane</keyword>
<dbReference type="AlphaFoldDB" id="A0A7S1ACX4"/>
<feature type="transmembrane region" description="Helical" evidence="5">
    <location>
        <begin position="148"/>
        <end position="165"/>
    </location>
</feature>
<evidence type="ECO:0000256" key="1">
    <source>
        <dbReference type="ARBA" id="ARBA00022723"/>
    </source>
</evidence>
<dbReference type="GO" id="GO:0008270">
    <property type="term" value="F:zinc ion binding"/>
    <property type="evidence" value="ECO:0007669"/>
    <property type="project" value="UniProtKB-KW"/>
</dbReference>
<feature type="transmembrane region" description="Helical" evidence="5">
    <location>
        <begin position="212"/>
        <end position="238"/>
    </location>
</feature>
<feature type="transmembrane region" description="Helical" evidence="5">
    <location>
        <begin position="177"/>
        <end position="200"/>
    </location>
</feature>
<dbReference type="Pfam" id="PF13639">
    <property type="entry name" value="zf-RING_2"/>
    <property type="match status" value="1"/>
</dbReference>
<evidence type="ECO:0000259" key="6">
    <source>
        <dbReference type="PROSITE" id="PS50089"/>
    </source>
</evidence>
<feature type="transmembrane region" description="Helical" evidence="5">
    <location>
        <begin position="105"/>
        <end position="128"/>
    </location>
</feature>
<dbReference type="PANTHER" id="PTHR45798">
    <property type="entry name" value="RING-H2 FINGER PROTEIN ATL61-RELATED-RELATED"/>
    <property type="match status" value="1"/>
</dbReference>
<keyword evidence="1" id="KW-0479">Metal-binding</keyword>
<evidence type="ECO:0000313" key="7">
    <source>
        <dbReference type="EMBL" id="CAD8850182.1"/>
    </source>
</evidence>
<evidence type="ECO:0000256" key="2">
    <source>
        <dbReference type="ARBA" id="ARBA00022771"/>
    </source>
</evidence>
<dbReference type="Gene3D" id="3.30.40.10">
    <property type="entry name" value="Zinc/RING finger domain, C3HC4 (zinc finger)"/>
    <property type="match status" value="1"/>
</dbReference>
<organism evidence="7">
    <name type="scientific">Noctiluca scintillans</name>
    <name type="common">Sea sparkle</name>
    <name type="synonym">Red tide dinoflagellate</name>
    <dbReference type="NCBI Taxonomy" id="2966"/>
    <lineage>
        <taxon>Eukaryota</taxon>
        <taxon>Sar</taxon>
        <taxon>Alveolata</taxon>
        <taxon>Dinophyceae</taxon>
        <taxon>Noctilucales</taxon>
        <taxon>Noctilucaceae</taxon>
        <taxon>Noctiluca</taxon>
    </lineage>
</organism>
<keyword evidence="3" id="KW-0862">Zinc</keyword>
<dbReference type="InterPro" id="IPR013083">
    <property type="entry name" value="Znf_RING/FYVE/PHD"/>
</dbReference>
<evidence type="ECO:0000256" key="4">
    <source>
        <dbReference type="PROSITE-ProRule" id="PRU00175"/>
    </source>
</evidence>
<gene>
    <name evidence="7" type="ORF">NSCI0253_LOCUS24532</name>
</gene>
<keyword evidence="5" id="KW-1133">Transmembrane helix</keyword>
<accession>A0A7S1ACX4</accession>
<reference evidence="7" key="1">
    <citation type="submission" date="2021-01" db="EMBL/GenBank/DDBJ databases">
        <authorList>
            <person name="Corre E."/>
            <person name="Pelletier E."/>
            <person name="Niang G."/>
            <person name="Scheremetjew M."/>
            <person name="Finn R."/>
            <person name="Kale V."/>
            <person name="Holt S."/>
            <person name="Cochrane G."/>
            <person name="Meng A."/>
            <person name="Brown T."/>
            <person name="Cohen L."/>
        </authorList>
    </citation>
    <scope>NUCLEOTIDE SEQUENCE</scope>
</reference>
<name>A0A7S1ACX4_NOCSC</name>
<feature type="domain" description="RING-type" evidence="6">
    <location>
        <begin position="284"/>
        <end position="325"/>
    </location>
</feature>
<evidence type="ECO:0000256" key="3">
    <source>
        <dbReference type="ARBA" id="ARBA00022833"/>
    </source>
</evidence>